<reference evidence="2 3" key="1">
    <citation type="submission" date="2017-03" db="EMBL/GenBank/DDBJ databases">
        <title>Genome sequence of Clostridium hungatei DSM 14427.</title>
        <authorList>
            <person name="Poehlein A."/>
            <person name="Daniel R."/>
        </authorList>
    </citation>
    <scope>NUCLEOTIDE SEQUENCE [LARGE SCALE GENOMIC DNA]</scope>
    <source>
        <strain evidence="2 3">DSM 14427</strain>
    </source>
</reference>
<dbReference type="GO" id="GO:0016491">
    <property type="term" value="F:oxidoreductase activity"/>
    <property type="evidence" value="ECO:0007669"/>
    <property type="project" value="UniProtKB-KW"/>
</dbReference>
<feature type="domain" description="Radical SAM core" evidence="1">
    <location>
        <begin position="179"/>
        <end position="419"/>
    </location>
</feature>
<dbReference type="PANTHER" id="PTHR13932">
    <property type="entry name" value="COPROPORPHYRINIGEN III OXIDASE"/>
    <property type="match status" value="1"/>
</dbReference>
<dbReference type="GO" id="GO:0051539">
    <property type="term" value="F:4 iron, 4 sulfur cluster binding"/>
    <property type="evidence" value="ECO:0007669"/>
    <property type="project" value="TreeGrafter"/>
</dbReference>
<evidence type="ECO:0000313" key="2">
    <source>
        <dbReference type="EMBL" id="OPX43494.1"/>
    </source>
</evidence>
<dbReference type="EMBL" id="MZGX01000017">
    <property type="protein sequence ID" value="OPX43494.1"/>
    <property type="molecule type" value="Genomic_DNA"/>
</dbReference>
<dbReference type="PANTHER" id="PTHR13932:SF1">
    <property type="entry name" value="OXYGEN-INDEPENDENT COPROPORPHYRINOGEN-III OXIDASE-LIKE PROTEIN HEMZ"/>
    <property type="match status" value="1"/>
</dbReference>
<dbReference type="InterPro" id="IPR034505">
    <property type="entry name" value="Coproporphyrinogen-III_oxidase"/>
</dbReference>
<dbReference type="InterPro" id="IPR058240">
    <property type="entry name" value="rSAM_sf"/>
</dbReference>
<organism evidence="2 3">
    <name type="scientific">Ruminiclostridium hungatei</name>
    <name type="common">Clostridium hungatei</name>
    <dbReference type="NCBI Taxonomy" id="48256"/>
    <lineage>
        <taxon>Bacteria</taxon>
        <taxon>Bacillati</taxon>
        <taxon>Bacillota</taxon>
        <taxon>Clostridia</taxon>
        <taxon>Eubacteriales</taxon>
        <taxon>Oscillospiraceae</taxon>
        <taxon>Ruminiclostridium</taxon>
    </lineage>
</organism>
<dbReference type="GO" id="GO:0005737">
    <property type="term" value="C:cytoplasm"/>
    <property type="evidence" value="ECO:0007669"/>
    <property type="project" value="TreeGrafter"/>
</dbReference>
<dbReference type="RefSeq" id="WP_080065133.1">
    <property type="nucleotide sequence ID" value="NZ_MZGX01000017.1"/>
</dbReference>
<dbReference type="Pfam" id="PF04055">
    <property type="entry name" value="Radical_SAM"/>
    <property type="match status" value="1"/>
</dbReference>
<dbReference type="PROSITE" id="PS51918">
    <property type="entry name" value="RADICAL_SAM"/>
    <property type="match status" value="1"/>
</dbReference>
<dbReference type="SUPFAM" id="SSF102114">
    <property type="entry name" value="Radical SAM enzymes"/>
    <property type="match status" value="1"/>
</dbReference>
<dbReference type="SFLD" id="SFLDG01082">
    <property type="entry name" value="B12-binding_domain_containing"/>
    <property type="match status" value="1"/>
</dbReference>
<evidence type="ECO:0000313" key="3">
    <source>
        <dbReference type="Proteomes" id="UP000191554"/>
    </source>
</evidence>
<dbReference type="InterPro" id="IPR006638">
    <property type="entry name" value="Elp3/MiaA/NifB-like_rSAM"/>
</dbReference>
<keyword evidence="2" id="KW-0560">Oxidoreductase</keyword>
<dbReference type="STRING" id="48256.CLHUN_26410"/>
<accession>A0A1V4SI60</accession>
<sequence length="507" mass="57401">MLYYKNDFYYLDYEFEDVLKLFFLKDELQKADGPWNYGSGAFLFCGFETEAAADLCISLNADGFKEQISIPVPEELAALFQAERKGAPGALKEHKTDIRPFRKVFKRKLYLLLESFTGKSIPWGIMTGIRPAKLVNELMDAGEKEQDIVNKLVEDYYVTRSKAQLLYEVAGNQRELFKDSAPESAALYVGIPFCPTRCLYCSFSSSTLGQYKKLVDVYLEALLKEIRHTGDIIRSCGLKIESIYIGGGTPTSVNSIQLDRLLKGIESLLDLSTMREYTLEAGRPDTIDAGKLKVIRDSRVTRISINPQSMNATTLERIGRGHTPRQVEEAFYTARSLGFDNINMDVICGLPGEDASMFKRSMEQLSKLKPESITVHTMAVKRASRLNLESDNFSLRKEYGQVAEMVEIAGAYAAELGLRPYYLYRQKNILGNLENVGYSQKGKECLYNIQIMEERQSVFACGAGAVTKIVFPENRIERSFNVKSVEEYLGRIDEMLERKKFLIANQL</sequence>
<dbReference type="SFLD" id="SFLDF00310">
    <property type="entry name" value="oxygen-independent_coproporphy"/>
    <property type="match status" value="1"/>
</dbReference>
<dbReference type="InterPro" id="IPR023995">
    <property type="entry name" value="HemZ"/>
</dbReference>
<dbReference type="NCBIfam" id="TIGR03994">
    <property type="entry name" value="rSAM_HemZ"/>
    <property type="match status" value="1"/>
</dbReference>
<proteinExistence type="predicted"/>
<protein>
    <submittedName>
        <fullName evidence="2">Oxygen-independent coproporphyrinogen-III oxidase-like protein HemZ</fullName>
        <ecNumber evidence="2">1.3.99.-</ecNumber>
    </submittedName>
</protein>
<dbReference type="Gene3D" id="3.80.30.20">
    <property type="entry name" value="tm_1862 like domain"/>
    <property type="match status" value="1"/>
</dbReference>
<dbReference type="AlphaFoldDB" id="A0A1V4SI60"/>
<dbReference type="EC" id="1.3.99.-" evidence="2"/>
<gene>
    <name evidence="2" type="primary">hemZ_1</name>
    <name evidence="2" type="ORF">CLHUN_26410</name>
</gene>
<dbReference type="SFLD" id="SFLDG01065">
    <property type="entry name" value="anaerobic_coproporphyrinogen-I"/>
    <property type="match status" value="1"/>
</dbReference>
<dbReference type="SFLD" id="SFLDS00029">
    <property type="entry name" value="Radical_SAM"/>
    <property type="match status" value="1"/>
</dbReference>
<dbReference type="GO" id="GO:0006779">
    <property type="term" value="P:porphyrin-containing compound biosynthetic process"/>
    <property type="evidence" value="ECO:0007669"/>
    <property type="project" value="TreeGrafter"/>
</dbReference>
<name>A0A1V4SI60_RUMHU</name>
<dbReference type="SMART" id="SM00729">
    <property type="entry name" value="Elp3"/>
    <property type="match status" value="1"/>
</dbReference>
<dbReference type="InterPro" id="IPR007197">
    <property type="entry name" value="rSAM"/>
</dbReference>
<comment type="caution">
    <text evidence="2">The sequence shown here is derived from an EMBL/GenBank/DDBJ whole genome shotgun (WGS) entry which is preliminary data.</text>
</comment>
<dbReference type="Proteomes" id="UP000191554">
    <property type="component" value="Unassembled WGS sequence"/>
</dbReference>
<evidence type="ECO:0000259" key="1">
    <source>
        <dbReference type="PROSITE" id="PS51918"/>
    </source>
</evidence>
<dbReference type="InterPro" id="IPR023404">
    <property type="entry name" value="rSAM_horseshoe"/>
</dbReference>
<dbReference type="OrthoDB" id="9808022at2"/>
<keyword evidence="3" id="KW-1185">Reference proteome</keyword>